<evidence type="ECO:0000313" key="2">
    <source>
        <dbReference type="Proteomes" id="UP001172386"/>
    </source>
</evidence>
<evidence type="ECO:0000313" key="1">
    <source>
        <dbReference type="EMBL" id="KAJ9660330.1"/>
    </source>
</evidence>
<protein>
    <submittedName>
        <fullName evidence="1">Uncharacterized protein</fullName>
    </submittedName>
</protein>
<keyword evidence="2" id="KW-1185">Reference proteome</keyword>
<accession>A0ACC3ADQ0</accession>
<dbReference type="Proteomes" id="UP001172386">
    <property type="component" value="Unassembled WGS sequence"/>
</dbReference>
<name>A0ACC3ADQ0_9EURO</name>
<comment type="caution">
    <text evidence="1">The sequence shown here is derived from an EMBL/GenBank/DDBJ whole genome shotgun (WGS) entry which is preliminary data.</text>
</comment>
<sequence length="300" mass="34564">MASTSLDVATWFDHFDCLSEHSPALELLQPVIISKKHLDLMNDSNRECKICHVDLDEDSVQHICCRSTYHRECLVSYVSYQPETRHYSCPWCRTELETFNYAVLIHLSLPATDFRGLLDMARNHLLLLQSLPGLSRVRFMQYVEAWTDHGNDPDSLGQRMRVEALRNQLIDSCRRPHSPQNRNARSLLDQLKETGALFIWFSSLVDKQNIITTPKLADAPTRYGKGPNMFEPVITEEMKVQKRVSQPEAKEVREVAGVKRPLEELNDEQTTAVELTLMSQREQPRKRIATKNSTAANHRH</sequence>
<reference evidence="1" key="1">
    <citation type="submission" date="2022-10" db="EMBL/GenBank/DDBJ databases">
        <title>Culturing micro-colonial fungi from biological soil crusts in the Mojave desert and describing Neophaeococcomyces mojavensis, and introducing the new genera and species Taxawa tesnikishii.</title>
        <authorList>
            <person name="Kurbessoian T."/>
            <person name="Stajich J.E."/>
        </authorList>
    </citation>
    <scope>NUCLEOTIDE SEQUENCE</scope>
    <source>
        <strain evidence="1">JES_112</strain>
    </source>
</reference>
<organism evidence="1 2">
    <name type="scientific">Neophaeococcomyces mojaviensis</name>
    <dbReference type="NCBI Taxonomy" id="3383035"/>
    <lineage>
        <taxon>Eukaryota</taxon>
        <taxon>Fungi</taxon>
        <taxon>Dikarya</taxon>
        <taxon>Ascomycota</taxon>
        <taxon>Pezizomycotina</taxon>
        <taxon>Eurotiomycetes</taxon>
        <taxon>Chaetothyriomycetidae</taxon>
        <taxon>Chaetothyriales</taxon>
        <taxon>Chaetothyriales incertae sedis</taxon>
        <taxon>Neophaeococcomyces</taxon>
    </lineage>
</organism>
<dbReference type="EMBL" id="JAPDRQ010000032">
    <property type="protein sequence ID" value="KAJ9660330.1"/>
    <property type="molecule type" value="Genomic_DNA"/>
</dbReference>
<gene>
    <name evidence="1" type="ORF">H2198_002638</name>
</gene>
<proteinExistence type="predicted"/>